<keyword evidence="1" id="KW-1185">Reference proteome</keyword>
<reference evidence="2" key="1">
    <citation type="submission" date="2022-11" db="UniProtKB">
        <authorList>
            <consortium name="WormBaseParasite"/>
        </authorList>
    </citation>
    <scope>IDENTIFICATION</scope>
</reference>
<accession>A0A915IT08</accession>
<evidence type="ECO:0000313" key="2">
    <source>
        <dbReference type="WBParaSite" id="nRc.2.0.1.t17005-RA"/>
    </source>
</evidence>
<dbReference type="AlphaFoldDB" id="A0A915IT08"/>
<name>A0A915IT08_ROMCU</name>
<sequence length="114" mass="13237">MSKRVFDFNGSRSIGYYRKTKLFCLVVNLPDGSRHGLRSVDNYGRTYISNKNLLGIVHDVRNTSFNQLKQRSKRNEIGETRDLNSERILLSLDYLTPQGVFESQGCFHIYCRNV</sequence>
<dbReference type="WBParaSite" id="nRc.2.0.1.t17005-RA">
    <property type="protein sequence ID" value="nRc.2.0.1.t17005-RA"/>
    <property type="gene ID" value="nRc.2.0.1.g17005"/>
</dbReference>
<protein>
    <submittedName>
        <fullName evidence="2">LAGLIDADG homing endonuclease</fullName>
    </submittedName>
</protein>
<evidence type="ECO:0000313" key="1">
    <source>
        <dbReference type="Proteomes" id="UP000887565"/>
    </source>
</evidence>
<proteinExistence type="predicted"/>
<dbReference type="Proteomes" id="UP000887565">
    <property type="component" value="Unplaced"/>
</dbReference>
<organism evidence="1 2">
    <name type="scientific">Romanomermis culicivorax</name>
    <name type="common">Nematode worm</name>
    <dbReference type="NCBI Taxonomy" id="13658"/>
    <lineage>
        <taxon>Eukaryota</taxon>
        <taxon>Metazoa</taxon>
        <taxon>Ecdysozoa</taxon>
        <taxon>Nematoda</taxon>
        <taxon>Enoplea</taxon>
        <taxon>Dorylaimia</taxon>
        <taxon>Mermithida</taxon>
        <taxon>Mermithoidea</taxon>
        <taxon>Mermithidae</taxon>
        <taxon>Romanomermis</taxon>
    </lineage>
</organism>